<dbReference type="EMBL" id="UYRT01016272">
    <property type="protein sequence ID" value="VDK55851.1"/>
    <property type="molecule type" value="Genomic_DNA"/>
</dbReference>
<proteinExistence type="predicted"/>
<protein>
    <submittedName>
        <fullName evidence="1 3">Uncharacterized protein</fullName>
    </submittedName>
</protein>
<evidence type="ECO:0000313" key="1">
    <source>
        <dbReference type="EMBL" id="VDK55851.1"/>
    </source>
</evidence>
<evidence type="ECO:0000313" key="3">
    <source>
        <dbReference type="WBParaSite" id="GPUH_0000673801-mRNA-1"/>
    </source>
</evidence>
<dbReference type="Proteomes" id="UP000271098">
    <property type="component" value="Unassembled WGS sequence"/>
</dbReference>
<sequence length="108" mass="12436">MKYEEYLLIHRFFGVAGITRYTACDAQMRSHLSTEAEIHHLQLCIAHTIRTWMTQNRIRGPPSMSDHNISSFLIEVISVDLMTFDDKNSPILSFSVLDSRKAQPCTYS</sequence>
<reference evidence="3" key="1">
    <citation type="submission" date="2016-06" db="UniProtKB">
        <authorList>
            <consortium name="WormBaseParasite"/>
        </authorList>
    </citation>
    <scope>IDENTIFICATION</scope>
</reference>
<name>A0A183DDD8_9BILA</name>
<dbReference type="AlphaFoldDB" id="A0A183DDD8"/>
<dbReference type="WBParaSite" id="GPUH_0000673801-mRNA-1">
    <property type="protein sequence ID" value="GPUH_0000673801-mRNA-1"/>
    <property type="gene ID" value="GPUH_0000673801"/>
</dbReference>
<evidence type="ECO:0000313" key="2">
    <source>
        <dbReference type="Proteomes" id="UP000271098"/>
    </source>
</evidence>
<keyword evidence="2" id="KW-1185">Reference proteome</keyword>
<accession>A0A183DDD8</accession>
<reference evidence="1 2" key="2">
    <citation type="submission" date="2018-11" db="EMBL/GenBank/DDBJ databases">
        <authorList>
            <consortium name="Pathogen Informatics"/>
        </authorList>
    </citation>
    <scope>NUCLEOTIDE SEQUENCE [LARGE SCALE GENOMIC DNA]</scope>
</reference>
<gene>
    <name evidence="1" type="ORF">GPUH_LOCUS6727</name>
</gene>
<organism evidence="3">
    <name type="scientific">Gongylonema pulchrum</name>
    <dbReference type="NCBI Taxonomy" id="637853"/>
    <lineage>
        <taxon>Eukaryota</taxon>
        <taxon>Metazoa</taxon>
        <taxon>Ecdysozoa</taxon>
        <taxon>Nematoda</taxon>
        <taxon>Chromadorea</taxon>
        <taxon>Rhabditida</taxon>
        <taxon>Spirurina</taxon>
        <taxon>Spiruromorpha</taxon>
        <taxon>Spiruroidea</taxon>
        <taxon>Gongylonematidae</taxon>
        <taxon>Gongylonema</taxon>
    </lineage>
</organism>